<gene>
    <name evidence="1" type="ORF">GCM10010991_31630</name>
</gene>
<dbReference type="OrthoDB" id="9148974at2"/>
<evidence type="ECO:0000313" key="1">
    <source>
        <dbReference type="EMBL" id="GGO36903.1"/>
    </source>
</evidence>
<sequence length="222" mass="25192">MNFDALLAQAPAIARLDYPWDDWNVFDAYQDYATGREDDIEALSDAAKLALAIGLGEWLFAALHHHDIDHSTEQQLGAAWTTFSETHFPIYWEVDAEEWAGPYRGVLSMVITLLNDAIFCLHESPVVGMRPDWLLMYCQIIFADRDPFADWFERALVALATVPSTQGDDPDFDPLDPRMVYRPPVSRLFLGDLGRYDEARERARVAAFANGLEAENPLVERL</sequence>
<dbReference type="EMBL" id="BMLP01000008">
    <property type="protein sequence ID" value="GGO36903.1"/>
    <property type="molecule type" value="Genomic_DNA"/>
</dbReference>
<name>A0A917YM94_9RHOB</name>
<dbReference type="RefSeq" id="WP_146288014.1">
    <property type="nucleotide sequence ID" value="NZ_BMLP01000008.1"/>
</dbReference>
<comment type="caution">
    <text evidence="1">The sequence shown here is derived from an EMBL/GenBank/DDBJ whole genome shotgun (WGS) entry which is preliminary data.</text>
</comment>
<reference evidence="1 2" key="1">
    <citation type="journal article" date="2014" name="Int. J. Syst. Evol. Microbiol.">
        <title>Complete genome sequence of Corynebacterium casei LMG S-19264T (=DSM 44701T), isolated from a smear-ripened cheese.</title>
        <authorList>
            <consortium name="US DOE Joint Genome Institute (JGI-PGF)"/>
            <person name="Walter F."/>
            <person name="Albersmeier A."/>
            <person name="Kalinowski J."/>
            <person name="Ruckert C."/>
        </authorList>
    </citation>
    <scope>NUCLEOTIDE SEQUENCE [LARGE SCALE GENOMIC DNA]</scope>
    <source>
        <strain evidence="1 2">CGMCC 1.7029</strain>
    </source>
</reference>
<accession>A0A917YM94</accession>
<proteinExistence type="predicted"/>
<dbReference type="AlphaFoldDB" id="A0A917YM94"/>
<dbReference type="Proteomes" id="UP000598196">
    <property type="component" value="Unassembled WGS sequence"/>
</dbReference>
<protein>
    <submittedName>
        <fullName evidence="1">Uncharacterized protein</fullName>
    </submittedName>
</protein>
<evidence type="ECO:0000313" key="2">
    <source>
        <dbReference type="Proteomes" id="UP000598196"/>
    </source>
</evidence>
<organism evidence="1 2">
    <name type="scientific">Gemmobacter aquaticus</name>
    <dbReference type="NCBI Taxonomy" id="490185"/>
    <lineage>
        <taxon>Bacteria</taxon>
        <taxon>Pseudomonadati</taxon>
        <taxon>Pseudomonadota</taxon>
        <taxon>Alphaproteobacteria</taxon>
        <taxon>Rhodobacterales</taxon>
        <taxon>Paracoccaceae</taxon>
        <taxon>Gemmobacter</taxon>
    </lineage>
</organism>
<keyword evidence="2" id="KW-1185">Reference proteome</keyword>